<dbReference type="EMBL" id="BAAANT010000009">
    <property type="protein sequence ID" value="GAA2139320.1"/>
    <property type="molecule type" value="Genomic_DNA"/>
</dbReference>
<name>A0ABP5KYP2_9ACTN</name>
<reference evidence="2" key="1">
    <citation type="journal article" date="2019" name="Int. J. Syst. Evol. Microbiol.">
        <title>The Global Catalogue of Microorganisms (GCM) 10K type strain sequencing project: providing services to taxonomists for standard genome sequencing and annotation.</title>
        <authorList>
            <consortium name="The Broad Institute Genomics Platform"/>
            <consortium name="The Broad Institute Genome Sequencing Center for Infectious Disease"/>
            <person name="Wu L."/>
            <person name="Ma J."/>
        </authorList>
    </citation>
    <scope>NUCLEOTIDE SEQUENCE [LARGE SCALE GENOMIC DNA]</scope>
    <source>
        <strain evidence="2">JCM 14560</strain>
    </source>
</reference>
<protein>
    <submittedName>
        <fullName evidence="1">Uncharacterized protein</fullName>
    </submittedName>
</protein>
<accession>A0ABP5KYP2</accession>
<gene>
    <name evidence="1" type="ORF">GCM10009760_21430</name>
</gene>
<dbReference type="Proteomes" id="UP001422759">
    <property type="component" value="Unassembled WGS sequence"/>
</dbReference>
<evidence type="ECO:0000313" key="2">
    <source>
        <dbReference type="Proteomes" id="UP001422759"/>
    </source>
</evidence>
<organism evidence="1 2">
    <name type="scientific">Kitasatospora kazusensis</name>
    <dbReference type="NCBI Taxonomy" id="407974"/>
    <lineage>
        <taxon>Bacteria</taxon>
        <taxon>Bacillati</taxon>
        <taxon>Actinomycetota</taxon>
        <taxon>Actinomycetes</taxon>
        <taxon>Kitasatosporales</taxon>
        <taxon>Streptomycetaceae</taxon>
        <taxon>Kitasatospora</taxon>
    </lineage>
</organism>
<evidence type="ECO:0000313" key="1">
    <source>
        <dbReference type="EMBL" id="GAA2139320.1"/>
    </source>
</evidence>
<proteinExistence type="predicted"/>
<comment type="caution">
    <text evidence="1">The sequence shown here is derived from an EMBL/GenBank/DDBJ whole genome shotgun (WGS) entry which is preliminary data.</text>
</comment>
<sequence>MGERFSDRIASGVSTRAFPTESVDEVVAECGRVEQRHRLLPGDRGFRGFDLWRAVAATGADLLWRAKSDSVLPVLAALEDGSCLSQIFAARGPTPQPRECPSPGVYGVPEIVRPVTEGRARV</sequence>
<keyword evidence="2" id="KW-1185">Reference proteome</keyword>